<organism evidence="1 2">
    <name type="scientific">Dictyobacter halimunensis</name>
    <dbReference type="NCBI Taxonomy" id="3026934"/>
    <lineage>
        <taxon>Bacteria</taxon>
        <taxon>Bacillati</taxon>
        <taxon>Chloroflexota</taxon>
        <taxon>Ktedonobacteria</taxon>
        <taxon>Ktedonobacterales</taxon>
        <taxon>Dictyobacteraceae</taxon>
        <taxon>Dictyobacter</taxon>
    </lineage>
</organism>
<protein>
    <submittedName>
        <fullName evidence="1">Uncharacterized protein</fullName>
    </submittedName>
</protein>
<name>A0ABQ6FKV1_9CHLR</name>
<accession>A0ABQ6FKV1</accession>
<reference evidence="1 2" key="1">
    <citation type="submission" date="2023-02" db="EMBL/GenBank/DDBJ databases">
        <title>Dictyobacter halimunensis sp. nov., a new member of the class Ktedonobacteria from forest soil in a geothermal area.</title>
        <authorList>
            <person name="Rachmania M.K."/>
            <person name="Ningsih F."/>
            <person name="Sakai Y."/>
            <person name="Yabe S."/>
            <person name="Yokota A."/>
            <person name="Sjamsuridzal W."/>
        </authorList>
    </citation>
    <scope>NUCLEOTIDE SEQUENCE [LARGE SCALE GENOMIC DNA]</scope>
    <source>
        <strain evidence="1 2">S3.2.2.5</strain>
    </source>
</reference>
<evidence type="ECO:0000313" key="1">
    <source>
        <dbReference type="EMBL" id="GLV54296.1"/>
    </source>
</evidence>
<gene>
    <name evidence="1" type="ORF">KDH_11440</name>
</gene>
<dbReference type="Proteomes" id="UP001344906">
    <property type="component" value="Unassembled WGS sequence"/>
</dbReference>
<keyword evidence="2" id="KW-1185">Reference proteome</keyword>
<sequence>MFVERTFTLRAKECGVPTNNEQEARRFSAGKNGLLLSDSYGSSRHYVLLVKMHFTMYI</sequence>
<comment type="caution">
    <text evidence="1">The sequence shown here is derived from an EMBL/GenBank/DDBJ whole genome shotgun (WGS) entry which is preliminary data.</text>
</comment>
<evidence type="ECO:0000313" key="2">
    <source>
        <dbReference type="Proteomes" id="UP001344906"/>
    </source>
</evidence>
<dbReference type="EMBL" id="BSRI01000001">
    <property type="protein sequence ID" value="GLV54296.1"/>
    <property type="molecule type" value="Genomic_DNA"/>
</dbReference>
<proteinExistence type="predicted"/>